<comment type="caution">
    <text evidence="1">The sequence shown here is derived from an EMBL/GenBank/DDBJ whole genome shotgun (WGS) entry which is preliminary data.</text>
</comment>
<dbReference type="AlphaFoldDB" id="A0AAV7MLH9"/>
<reference evidence="1" key="1">
    <citation type="journal article" date="2022" name="bioRxiv">
        <title>Sequencing and chromosome-scale assembly of the giantPleurodeles waltlgenome.</title>
        <authorList>
            <person name="Brown T."/>
            <person name="Elewa A."/>
            <person name="Iarovenko S."/>
            <person name="Subramanian E."/>
            <person name="Araus A.J."/>
            <person name="Petzold A."/>
            <person name="Susuki M."/>
            <person name="Suzuki K.-i.T."/>
            <person name="Hayashi T."/>
            <person name="Toyoda A."/>
            <person name="Oliveira C."/>
            <person name="Osipova E."/>
            <person name="Leigh N.D."/>
            <person name="Simon A."/>
            <person name="Yun M.H."/>
        </authorList>
    </citation>
    <scope>NUCLEOTIDE SEQUENCE</scope>
    <source>
        <strain evidence="1">20211129_DDA</strain>
        <tissue evidence="1">Liver</tissue>
    </source>
</reference>
<proteinExistence type="predicted"/>
<evidence type="ECO:0000313" key="1">
    <source>
        <dbReference type="EMBL" id="KAJ1104641.1"/>
    </source>
</evidence>
<dbReference type="EMBL" id="JANPWB010000013">
    <property type="protein sequence ID" value="KAJ1104641.1"/>
    <property type="molecule type" value="Genomic_DNA"/>
</dbReference>
<dbReference type="Proteomes" id="UP001066276">
    <property type="component" value="Chromosome 9"/>
</dbReference>
<name>A0AAV7MLH9_PLEWA</name>
<gene>
    <name evidence="1" type="ORF">NDU88_002051</name>
</gene>
<protein>
    <submittedName>
        <fullName evidence="1">Uncharacterized protein</fullName>
    </submittedName>
</protein>
<sequence length="93" mass="9938">MLGSPSTRRQAGLAAAGTLLEDPHRRLYAPVQAEATLWLRPPGLRRVSDGAGLALLCLSWHGSRRGLRYSLLSTAPAPSAKLRPAVCPPTLRS</sequence>
<evidence type="ECO:0000313" key="2">
    <source>
        <dbReference type="Proteomes" id="UP001066276"/>
    </source>
</evidence>
<keyword evidence="2" id="KW-1185">Reference proteome</keyword>
<accession>A0AAV7MLH9</accession>
<organism evidence="1 2">
    <name type="scientific">Pleurodeles waltl</name>
    <name type="common">Iberian ribbed newt</name>
    <dbReference type="NCBI Taxonomy" id="8319"/>
    <lineage>
        <taxon>Eukaryota</taxon>
        <taxon>Metazoa</taxon>
        <taxon>Chordata</taxon>
        <taxon>Craniata</taxon>
        <taxon>Vertebrata</taxon>
        <taxon>Euteleostomi</taxon>
        <taxon>Amphibia</taxon>
        <taxon>Batrachia</taxon>
        <taxon>Caudata</taxon>
        <taxon>Salamandroidea</taxon>
        <taxon>Salamandridae</taxon>
        <taxon>Pleurodelinae</taxon>
        <taxon>Pleurodeles</taxon>
    </lineage>
</organism>